<dbReference type="EMBL" id="JBHTIW010000007">
    <property type="protein sequence ID" value="MFD0920529.1"/>
    <property type="molecule type" value="Genomic_DNA"/>
</dbReference>
<dbReference type="InterPro" id="IPR029063">
    <property type="entry name" value="SAM-dependent_MTases_sf"/>
</dbReference>
<evidence type="ECO:0000259" key="4">
    <source>
        <dbReference type="Pfam" id="PF13649"/>
    </source>
</evidence>
<evidence type="ECO:0000256" key="3">
    <source>
        <dbReference type="ARBA" id="ARBA00022691"/>
    </source>
</evidence>
<dbReference type="PANTHER" id="PTHR43464">
    <property type="entry name" value="METHYLTRANSFERASE"/>
    <property type="match status" value="1"/>
</dbReference>
<comment type="caution">
    <text evidence="5">The sequence shown here is derived from an EMBL/GenBank/DDBJ whole genome shotgun (WGS) entry which is preliminary data.</text>
</comment>
<dbReference type="GO" id="GO:0032259">
    <property type="term" value="P:methylation"/>
    <property type="evidence" value="ECO:0007669"/>
    <property type="project" value="UniProtKB-KW"/>
</dbReference>
<accession>A0ABW3FPP6</accession>
<keyword evidence="2 5" id="KW-0808">Transferase</keyword>
<dbReference type="EC" id="2.1.-.-" evidence="5"/>
<keyword evidence="1 5" id="KW-0489">Methyltransferase</keyword>
<feature type="domain" description="Methyltransferase" evidence="4">
    <location>
        <begin position="43"/>
        <end position="135"/>
    </location>
</feature>
<dbReference type="GO" id="GO:0008168">
    <property type="term" value="F:methyltransferase activity"/>
    <property type="evidence" value="ECO:0007669"/>
    <property type="project" value="UniProtKB-KW"/>
</dbReference>
<evidence type="ECO:0000313" key="5">
    <source>
        <dbReference type="EMBL" id="MFD0920529.1"/>
    </source>
</evidence>
<dbReference type="CDD" id="cd02440">
    <property type="entry name" value="AdoMet_MTases"/>
    <property type="match status" value="1"/>
</dbReference>
<keyword evidence="6" id="KW-1185">Reference proteome</keyword>
<protein>
    <submittedName>
        <fullName evidence="5">Class I SAM-dependent methyltransferase</fullName>
        <ecNumber evidence="5">2.1.-.-</ecNumber>
    </submittedName>
</protein>
<evidence type="ECO:0000313" key="6">
    <source>
        <dbReference type="Proteomes" id="UP001597018"/>
    </source>
</evidence>
<dbReference type="Proteomes" id="UP001597018">
    <property type="component" value="Unassembled WGS sequence"/>
</dbReference>
<evidence type="ECO:0000256" key="2">
    <source>
        <dbReference type="ARBA" id="ARBA00022679"/>
    </source>
</evidence>
<sequence>MDSTVSREIFESAYETGTPPWVIGEPQPAVVELERSGGIRGAVLDPGCGTGEHTIHLARLGYDVLGLDITASGVELARANAAGQGVDARFEVADALALDGPPRFDTVVDSALFHVFGRDDQVRYTAALHRACRPGATAHVLALSDVGPAVGPQVSELEIRDAFAAGWRLEEIRTSRYLGCAPEEQAAELGVAPGQRVECAAWLALATRL</sequence>
<reference evidence="6" key="1">
    <citation type="journal article" date="2019" name="Int. J. Syst. Evol. Microbiol.">
        <title>The Global Catalogue of Microorganisms (GCM) 10K type strain sequencing project: providing services to taxonomists for standard genome sequencing and annotation.</title>
        <authorList>
            <consortium name="The Broad Institute Genomics Platform"/>
            <consortium name="The Broad Institute Genome Sequencing Center for Infectious Disease"/>
            <person name="Wu L."/>
            <person name="Ma J."/>
        </authorList>
    </citation>
    <scope>NUCLEOTIDE SEQUENCE [LARGE SCALE GENOMIC DNA]</scope>
    <source>
        <strain evidence="6">CCUG 56401</strain>
    </source>
</reference>
<dbReference type="SUPFAM" id="SSF53335">
    <property type="entry name" value="S-adenosyl-L-methionine-dependent methyltransferases"/>
    <property type="match status" value="1"/>
</dbReference>
<name>A0ABW3FPP6_9PSEU</name>
<proteinExistence type="predicted"/>
<keyword evidence="3" id="KW-0949">S-adenosyl-L-methionine</keyword>
<evidence type="ECO:0000256" key="1">
    <source>
        <dbReference type="ARBA" id="ARBA00022603"/>
    </source>
</evidence>
<organism evidence="5 6">
    <name type="scientific">Saccharopolyspora rosea</name>
    <dbReference type="NCBI Taxonomy" id="524884"/>
    <lineage>
        <taxon>Bacteria</taxon>
        <taxon>Bacillati</taxon>
        <taxon>Actinomycetota</taxon>
        <taxon>Actinomycetes</taxon>
        <taxon>Pseudonocardiales</taxon>
        <taxon>Pseudonocardiaceae</taxon>
        <taxon>Saccharopolyspora</taxon>
    </lineage>
</organism>
<dbReference type="RefSeq" id="WP_345600176.1">
    <property type="nucleotide sequence ID" value="NZ_BAABLT010000005.1"/>
</dbReference>
<dbReference type="PANTHER" id="PTHR43464:SF19">
    <property type="entry name" value="UBIQUINONE BIOSYNTHESIS O-METHYLTRANSFERASE, MITOCHONDRIAL"/>
    <property type="match status" value="1"/>
</dbReference>
<dbReference type="Gene3D" id="3.40.50.150">
    <property type="entry name" value="Vaccinia Virus protein VP39"/>
    <property type="match status" value="1"/>
</dbReference>
<dbReference type="Pfam" id="PF13649">
    <property type="entry name" value="Methyltransf_25"/>
    <property type="match status" value="1"/>
</dbReference>
<dbReference type="InterPro" id="IPR041698">
    <property type="entry name" value="Methyltransf_25"/>
</dbReference>
<gene>
    <name evidence="5" type="ORF">ACFQ16_12320</name>
</gene>